<evidence type="ECO:0000313" key="10">
    <source>
        <dbReference type="EMBL" id="OIR16198.1"/>
    </source>
</evidence>
<evidence type="ECO:0000256" key="4">
    <source>
        <dbReference type="ARBA" id="ARBA00022692"/>
    </source>
</evidence>
<proteinExistence type="predicted"/>
<keyword evidence="1" id="KW-1003">Cell membrane</keyword>
<dbReference type="InterPro" id="IPR036765">
    <property type="entry name" value="ZipA_FtsZ-bd_C_sf"/>
</dbReference>
<dbReference type="PANTHER" id="PTHR38685">
    <property type="entry name" value="CELL DIVISION PROTEIN ZIPA"/>
    <property type="match status" value="1"/>
</dbReference>
<evidence type="ECO:0000256" key="6">
    <source>
        <dbReference type="ARBA" id="ARBA00023136"/>
    </source>
</evidence>
<evidence type="ECO:0000256" key="5">
    <source>
        <dbReference type="ARBA" id="ARBA00022989"/>
    </source>
</evidence>
<dbReference type="EMBL" id="MLJW01000007">
    <property type="protein sequence ID" value="OIR16198.1"/>
    <property type="molecule type" value="Genomic_DNA"/>
</dbReference>
<name>A0A1J5TVS5_9ZZZZ</name>
<keyword evidence="7" id="KW-0131">Cell cycle</keyword>
<dbReference type="AlphaFoldDB" id="A0A1J5TVS5"/>
<keyword evidence="2" id="KW-0997">Cell inner membrane</keyword>
<evidence type="ECO:0000256" key="2">
    <source>
        <dbReference type="ARBA" id="ARBA00022519"/>
    </source>
</evidence>
<protein>
    <submittedName>
        <fullName evidence="10">Cell division protein ZipA</fullName>
    </submittedName>
</protein>
<evidence type="ECO:0000259" key="9">
    <source>
        <dbReference type="SMART" id="SM00771"/>
    </source>
</evidence>
<keyword evidence="6 8" id="KW-0472">Membrane</keyword>
<dbReference type="GO" id="GO:0032153">
    <property type="term" value="C:cell division site"/>
    <property type="evidence" value="ECO:0007669"/>
    <property type="project" value="TreeGrafter"/>
</dbReference>
<evidence type="ECO:0000256" key="3">
    <source>
        <dbReference type="ARBA" id="ARBA00022618"/>
    </source>
</evidence>
<keyword evidence="5 8" id="KW-1133">Transmembrane helix</keyword>
<dbReference type="PANTHER" id="PTHR38685:SF1">
    <property type="entry name" value="CELL DIVISION PROTEIN ZIPA"/>
    <property type="match status" value="1"/>
</dbReference>
<keyword evidence="4 8" id="KW-0812">Transmembrane</keyword>
<dbReference type="Pfam" id="PF04354">
    <property type="entry name" value="ZipA_C"/>
    <property type="match status" value="1"/>
</dbReference>
<dbReference type="SUPFAM" id="SSF64383">
    <property type="entry name" value="Cell-division protein ZipA, C-terminal domain"/>
    <property type="match status" value="1"/>
</dbReference>
<evidence type="ECO:0000256" key="8">
    <source>
        <dbReference type="SAM" id="Phobius"/>
    </source>
</evidence>
<evidence type="ECO:0000256" key="7">
    <source>
        <dbReference type="ARBA" id="ARBA00023306"/>
    </source>
</evidence>
<gene>
    <name evidence="10" type="ORF">GALL_29180</name>
</gene>
<organism evidence="10">
    <name type="scientific">mine drainage metagenome</name>
    <dbReference type="NCBI Taxonomy" id="410659"/>
    <lineage>
        <taxon>unclassified sequences</taxon>
        <taxon>metagenomes</taxon>
        <taxon>ecological metagenomes</taxon>
    </lineage>
</organism>
<dbReference type="InterPro" id="IPR007449">
    <property type="entry name" value="ZipA_FtsZ-bd_C"/>
</dbReference>
<dbReference type="GO" id="GO:0000917">
    <property type="term" value="P:division septum assembly"/>
    <property type="evidence" value="ECO:0007669"/>
    <property type="project" value="TreeGrafter"/>
</dbReference>
<dbReference type="GO" id="GO:0005886">
    <property type="term" value="C:plasma membrane"/>
    <property type="evidence" value="ECO:0007669"/>
    <property type="project" value="TreeGrafter"/>
</dbReference>
<evidence type="ECO:0000256" key="1">
    <source>
        <dbReference type="ARBA" id="ARBA00022475"/>
    </source>
</evidence>
<feature type="transmembrane region" description="Helical" evidence="8">
    <location>
        <begin position="6"/>
        <end position="23"/>
    </location>
</feature>
<sequence length="355" mass="38794">MSEFQLSLLIIGLVVVAGVFLYGQWQQWRYRRSQGEPVNPKHAGPALQVTSDAFTPDRLFDAENEPLSGFEGNPDGRAEDEVCSLLNDATDYVVTFLLKTTHTPAVLEALWSRRFDFGKSVHACGLNTGSGLWERLIPESGQTYRAFRVGLQLVDRSGAVNENRLTAFLDLLGDIASQLHIEVKLPPVEEALQRAQELDRFCADVDQMIGINLLTGGDRKLFGTEVASAAAQQGMSLQTDGTFHLLNEQGAPLFNLSASDGTAFHPHTLNQSRVDSLTLLLDIPRVVEPVRCFDEMVALAQTLARALRLTLADDQRVALSDGAIAQIRAQVAATEDLMLVGHITPGSAQALRLFS</sequence>
<accession>A0A1J5TVS5</accession>
<reference evidence="10" key="1">
    <citation type="submission" date="2016-10" db="EMBL/GenBank/DDBJ databases">
        <title>Sequence of Gallionella enrichment culture.</title>
        <authorList>
            <person name="Poehlein A."/>
            <person name="Muehling M."/>
            <person name="Daniel R."/>
        </authorList>
    </citation>
    <scope>NUCLEOTIDE SEQUENCE</scope>
</reference>
<feature type="domain" description="ZipA C-terminal FtsZ-binding" evidence="9">
    <location>
        <begin position="205"/>
        <end position="331"/>
    </location>
</feature>
<keyword evidence="3 10" id="KW-0132">Cell division</keyword>
<dbReference type="SMART" id="SM00771">
    <property type="entry name" value="ZipA_C"/>
    <property type="match status" value="1"/>
</dbReference>
<comment type="caution">
    <text evidence="10">The sequence shown here is derived from an EMBL/GenBank/DDBJ whole genome shotgun (WGS) entry which is preliminary data.</text>
</comment>
<dbReference type="InterPro" id="IPR011919">
    <property type="entry name" value="Cell_div_ZipA"/>
</dbReference>
<dbReference type="Gene3D" id="3.30.1400.10">
    <property type="entry name" value="ZipA, C-terminal FtsZ-binding domain"/>
    <property type="match status" value="1"/>
</dbReference>